<evidence type="ECO:0000313" key="3">
    <source>
        <dbReference type="EMBL" id="ACN23815.1"/>
    </source>
</evidence>
<dbReference type="Pfam" id="PF10646">
    <property type="entry name" value="Germane"/>
    <property type="match status" value="2"/>
</dbReference>
<feature type="domain" description="GerMN" evidence="2">
    <location>
        <begin position="206"/>
        <end position="293"/>
    </location>
</feature>
<protein>
    <submittedName>
        <fullName evidence="3">Germination and sporulation protein</fullName>
    </submittedName>
</protein>
<dbReference type="PROSITE" id="PS51257">
    <property type="entry name" value="PROKAR_LIPOPROTEIN"/>
    <property type="match status" value="1"/>
</dbReference>
<accession>C0KTC9</accession>
<dbReference type="EMBL" id="FJ625861">
    <property type="protein sequence ID" value="ACN23815.1"/>
    <property type="molecule type" value="Genomic_DNA"/>
</dbReference>
<dbReference type="InterPro" id="IPR019606">
    <property type="entry name" value="GerMN"/>
</dbReference>
<dbReference type="SMART" id="SM00909">
    <property type="entry name" value="Germane"/>
    <property type="match status" value="2"/>
</dbReference>
<feature type="chain" id="PRO_5039239859" evidence="1">
    <location>
        <begin position="23"/>
        <end position="305"/>
    </location>
</feature>
<keyword evidence="1" id="KW-0732">Signal</keyword>
<proteinExistence type="predicted"/>
<organism evidence="3">
    <name type="scientific">Clostridium sp. enrichment culture clone 7-14</name>
    <dbReference type="NCBI Taxonomy" id="598552"/>
    <lineage>
        <taxon>Bacteria</taxon>
        <taxon>Bacillati</taxon>
        <taxon>Bacillota</taxon>
        <taxon>Clostridia</taxon>
        <taxon>Eubacteriales</taxon>
        <taxon>Clostridiaceae</taxon>
        <taxon>Clostridium</taxon>
        <taxon>environmental samples</taxon>
    </lineage>
</organism>
<evidence type="ECO:0000256" key="1">
    <source>
        <dbReference type="SAM" id="SignalP"/>
    </source>
</evidence>
<name>C0KTC9_9CLOT</name>
<evidence type="ECO:0000259" key="2">
    <source>
        <dbReference type="SMART" id="SM00909"/>
    </source>
</evidence>
<sequence length="305" mass="32847">MKRRTLMLLCTVTLLLSGCVYATHQAQAANADDYALYYMTSDLKTASGRDAIESEDVLLEGLGELDISAASEKLMEALLEGPRSETLKSPFPTGTQVLSAVLKDGHATVDLSYPYSTLSGVSLTIADYCITLTLTQLSEITSVSITVRGQELAYRDKQYFSDEDLLLSSMEDVVSTVPVTLWFLDESGSLTGVDQRLDLYEGDTQLSALVDALEAGPKERGMTSALPEGFTVLTTQLSDGVCYVNLSAAILPALPENADLQPALDALALSLTSLEAVQQVRYLVDGEPADDYGTVSIAQTYPREN</sequence>
<reference evidence="3" key="1">
    <citation type="journal article" date="2010" name="PLoS ONE">
        <title>Phylogenetic Evidence for Lateral Gene Transfer in the Intestine of Marine Iguanas.</title>
        <authorList>
            <person name="Nelson D.M."/>
            <person name="Cann I.K.O."/>
            <person name="Altermann E."/>
            <person name="Mackie R.I."/>
        </authorList>
    </citation>
    <scope>NUCLEOTIDE SEQUENCE</scope>
</reference>
<feature type="signal peptide" evidence="1">
    <location>
        <begin position="1"/>
        <end position="22"/>
    </location>
</feature>
<dbReference type="AlphaFoldDB" id="C0KTC9"/>
<feature type="domain" description="GerMN" evidence="2">
    <location>
        <begin position="71"/>
        <end position="156"/>
    </location>
</feature>